<organism evidence="2 3">
    <name type="scientific">Bifiguratus adelaidae</name>
    <dbReference type="NCBI Taxonomy" id="1938954"/>
    <lineage>
        <taxon>Eukaryota</taxon>
        <taxon>Fungi</taxon>
        <taxon>Fungi incertae sedis</taxon>
        <taxon>Mucoromycota</taxon>
        <taxon>Mucoromycotina</taxon>
        <taxon>Endogonomycetes</taxon>
        <taxon>Endogonales</taxon>
        <taxon>Endogonales incertae sedis</taxon>
        <taxon>Bifiguratus</taxon>
    </lineage>
</organism>
<feature type="region of interest" description="Disordered" evidence="1">
    <location>
        <begin position="80"/>
        <end position="147"/>
    </location>
</feature>
<dbReference type="OrthoDB" id="18679at2759"/>
<comment type="caution">
    <text evidence="2">The sequence shown here is derived from an EMBL/GenBank/DDBJ whole genome shotgun (WGS) entry which is preliminary data.</text>
</comment>
<evidence type="ECO:0008006" key="4">
    <source>
        <dbReference type="Google" id="ProtNLM"/>
    </source>
</evidence>
<gene>
    <name evidence="2" type="ORF">BZG36_02340</name>
</gene>
<feature type="compositionally biased region" description="Polar residues" evidence="1">
    <location>
        <begin position="98"/>
        <end position="115"/>
    </location>
</feature>
<feature type="compositionally biased region" description="Basic and acidic residues" evidence="1">
    <location>
        <begin position="189"/>
        <end position="228"/>
    </location>
</feature>
<dbReference type="Proteomes" id="UP000242875">
    <property type="component" value="Unassembled WGS sequence"/>
</dbReference>
<dbReference type="PANTHER" id="PTHR31684">
    <property type="entry name" value="COILED-COIL DOMAIN-CONTAINING PROTEIN 43"/>
    <property type="match status" value="1"/>
</dbReference>
<keyword evidence="3" id="KW-1185">Reference proteome</keyword>
<reference evidence="2 3" key="1">
    <citation type="journal article" date="2017" name="Mycologia">
        <title>Bifiguratus adelaidae, gen. et sp. nov., a new member of Mucoromycotina in endophytic and soil-dwelling habitats.</title>
        <authorList>
            <person name="Torres-Cruz T.J."/>
            <person name="Billingsley Tobias T.L."/>
            <person name="Almatruk M."/>
            <person name="Hesse C."/>
            <person name="Kuske C.R."/>
            <person name="Desiro A."/>
            <person name="Benucci G.M."/>
            <person name="Bonito G."/>
            <person name="Stajich J.E."/>
            <person name="Dunlap C."/>
            <person name="Arnold A.E."/>
            <person name="Porras-Alfaro A."/>
        </authorList>
    </citation>
    <scope>NUCLEOTIDE SEQUENCE [LARGE SCALE GENOMIC DNA]</scope>
    <source>
        <strain evidence="2 3">AZ0501</strain>
    </source>
</reference>
<evidence type="ECO:0000313" key="3">
    <source>
        <dbReference type="Proteomes" id="UP000242875"/>
    </source>
</evidence>
<evidence type="ECO:0000256" key="1">
    <source>
        <dbReference type="SAM" id="MobiDB-lite"/>
    </source>
</evidence>
<name>A0A261Y2H4_9FUNG</name>
<accession>A0A261Y2H4</accession>
<feature type="compositionally biased region" description="Polar residues" evidence="1">
    <location>
        <begin position="123"/>
        <end position="138"/>
    </location>
</feature>
<feature type="compositionally biased region" description="Low complexity" evidence="1">
    <location>
        <begin position="173"/>
        <end position="188"/>
    </location>
</feature>
<proteinExistence type="predicted"/>
<feature type="region of interest" description="Disordered" evidence="1">
    <location>
        <begin position="170"/>
        <end position="239"/>
    </location>
</feature>
<dbReference type="EMBL" id="MVBO01000029">
    <property type="protein sequence ID" value="OZJ04825.1"/>
    <property type="molecule type" value="Genomic_DNA"/>
</dbReference>
<feature type="compositionally biased region" description="Basic residues" evidence="1">
    <location>
        <begin position="229"/>
        <end position="239"/>
    </location>
</feature>
<dbReference type="PANTHER" id="PTHR31684:SF2">
    <property type="entry name" value="COILED-COIL DOMAIN-CONTAINING PROTEIN 43"/>
    <property type="match status" value="1"/>
</dbReference>
<dbReference type="AlphaFoldDB" id="A0A261Y2H4"/>
<evidence type="ECO:0000313" key="2">
    <source>
        <dbReference type="EMBL" id="OZJ04825.1"/>
    </source>
</evidence>
<protein>
    <recommendedName>
        <fullName evidence="4">Coiled-coil domain-containing protein 43</fullName>
    </recommendedName>
</protein>
<dbReference type="InterPro" id="IPR037666">
    <property type="entry name" value="CCDC43"/>
</dbReference>
<sequence length="239" mass="27689">MSLLDYVSSQLLALNLKTVGETQEHAEYICSVVEEEYLTEPEKREALHEYFLDLTASRRKAAMLNTHPIVDNVFRKYKSLPRTTEEPPVDKAPPPPSSMSTDAPSSPPQKRSGTTLFAKDTEPTSITARSARYQQQTKSKQERQERERLLSKYGYDVEIIEQDGEDEIVYRESSTSSSAPVVSVNRNVDVVREKEQARREAMKQKSEAEKARNKELQEKQKLEREKEKRRTQKREKRRL</sequence>